<dbReference type="EMBL" id="SEOQ01000412">
    <property type="protein sequence ID" value="TFY63513.1"/>
    <property type="molecule type" value="Genomic_DNA"/>
</dbReference>
<dbReference type="InterPro" id="IPR002925">
    <property type="entry name" value="Dienelactn_hydro"/>
</dbReference>
<feature type="domain" description="Dienelactone hydrolase" evidence="1">
    <location>
        <begin position="339"/>
        <end position="536"/>
    </location>
</feature>
<organism evidence="2 3">
    <name type="scientific">Dentipellis fragilis</name>
    <dbReference type="NCBI Taxonomy" id="205917"/>
    <lineage>
        <taxon>Eukaryota</taxon>
        <taxon>Fungi</taxon>
        <taxon>Dikarya</taxon>
        <taxon>Basidiomycota</taxon>
        <taxon>Agaricomycotina</taxon>
        <taxon>Agaricomycetes</taxon>
        <taxon>Russulales</taxon>
        <taxon>Hericiaceae</taxon>
        <taxon>Dentipellis</taxon>
    </lineage>
</organism>
<dbReference type="OrthoDB" id="1393670at2759"/>
<sequence>MTSNKVLAAPPGTCCIETVHHSGTAVGRWEDIGPMRTYVSPPSHKQGSDRILLFFPDIWGPDYLNNQLMMDYFASHGYLVVAPDYFKGEPIFKVERGPAFDMLTWVKPHRDVADLLVPGWIDAVKAKYVEAFFANMDAGLIISSTGYCFGALDVAILTSTDWLAAGAFVHPSFLTEDHFKAAKQTDWVFPTASRVRAEEILVDMKANYHIEVFAKVQHGFGTRGDPNVPEQRWAKEQSAKSVLAWFDRFCHSLLDISHHMMLADSRSHIHSHRGGETLKLYLPSTTAMASNQVLASSPGECCLKTVQHTGTPVGSWEHVGPMNTYKSLPPHKTTYDRILLFFCDIFGPEYINNQLLMDYASNGYLVVGPDCFEGKAIFKVDRGPDFDLTKWVPPYRERADGFIPSWIGAIKSKYGNEKTKYVTVGYCFGGPDVVNLAATDWLAAGAFVHPAFLTEDRFRNVKQPLFLSCAEIDQTFPPASRHRAEEILVEIKANYHVQVFARVEHGFGVRGDPNIPEQRWAKEESARSILGWFDRFCN</sequence>
<reference evidence="2 3" key="1">
    <citation type="submission" date="2019-02" db="EMBL/GenBank/DDBJ databases">
        <title>Genome sequencing of the rare red list fungi Dentipellis fragilis.</title>
        <authorList>
            <person name="Buettner E."/>
            <person name="Kellner H."/>
        </authorList>
    </citation>
    <scope>NUCLEOTIDE SEQUENCE [LARGE SCALE GENOMIC DNA]</scope>
    <source>
        <strain evidence="2 3">DSM 105465</strain>
    </source>
</reference>
<dbReference type="InterPro" id="IPR029058">
    <property type="entry name" value="AB_hydrolase_fold"/>
</dbReference>
<dbReference type="Proteomes" id="UP000298327">
    <property type="component" value="Unassembled WGS sequence"/>
</dbReference>
<keyword evidence="3" id="KW-1185">Reference proteome</keyword>
<dbReference type="Pfam" id="PF01738">
    <property type="entry name" value="DLH"/>
    <property type="match status" value="2"/>
</dbReference>
<accession>A0A4Y9YP84</accession>
<comment type="caution">
    <text evidence="2">The sequence shown here is derived from an EMBL/GenBank/DDBJ whole genome shotgun (WGS) entry which is preliminary data.</text>
</comment>
<name>A0A4Y9YP84_9AGAM</name>
<feature type="domain" description="Dienelactone hydrolase" evidence="1">
    <location>
        <begin position="37"/>
        <end position="249"/>
    </location>
</feature>
<dbReference type="GO" id="GO:0016787">
    <property type="term" value="F:hydrolase activity"/>
    <property type="evidence" value="ECO:0007669"/>
    <property type="project" value="InterPro"/>
</dbReference>
<evidence type="ECO:0000313" key="2">
    <source>
        <dbReference type="EMBL" id="TFY63513.1"/>
    </source>
</evidence>
<dbReference type="PANTHER" id="PTHR17630:SF44">
    <property type="entry name" value="PROTEIN AIM2"/>
    <property type="match status" value="1"/>
</dbReference>
<dbReference type="STRING" id="205917.A0A4Y9YP84"/>
<dbReference type="PANTHER" id="PTHR17630">
    <property type="entry name" value="DIENELACTONE HYDROLASE"/>
    <property type="match status" value="1"/>
</dbReference>
<proteinExistence type="predicted"/>
<dbReference type="Gene3D" id="3.40.50.1820">
    <property type="entry name" value="alpha/beta hydrolase"/>
    <property type="match status" value="2"/>
</dbReference>
<evidence type="ECO:0000259" key="1">
    <source>
        <dbReference type="Pfam" id="PF01738"/>
    </source>
</evidence>
<evidence type="ECO:0000313" key="3">
    <source>
        <dbReference type="Proteomes" id="UP000298327"/>
    </source>
</evidence>
<dbReference type="AlphaFoldDB" id="A0A4Y9YP84"/>
<gene>
    <name evidence="2" type="ORF">EVG20_g6288</name>
</gene>
<protein>
    <recommendedName>
        <fullName evidence="1">Dienelactone hydrolase domain-containing protein</fullName>
    </recommendedName>
</protein>
<dbReference type="SUPFAM" id="SSF53474">
    <property type="entry name" value="alpha/beta-Hydrolases"/>
    <property type="match status" value="2"/>
</dbReference>